<accession>A0A914WJ79</accession>
<keyword evidence="1" id="KW-1185">Reference proteome</keyword>
<sequence length="59" mass="6479">AEGYHVLLTKEYLELKRIEAIASNNKIFYGPSIPSVFLAEPAQAFVGASKQSEPPKTKT</sequence>
<evidence type="ECO:0000313" key="1">
    <source>
        <dbReference type="Proteomes" id="UP000887566"/>
    </source>
</evidence>
<name>A0A914WJ79_9BILA</name>
<evidence type="ECO:0000313" key="2">
    <source>
        <dbReference type="WBParaSite" id="PSAMB.scaffold4025size15963.g23260.t1"/>
    </source>
</evidence>
<dbReference type="AlphaFoldDB" id="A0A914WJ79"/>
<dbReference type="WBParaSite" id="PSAMB.scaffold4025size15963.g23260.t1">
    <property type="protein sequence ID" value="PSAMB.scaffold4025size15963.g23260.t1"/>
    <property type="gene ID" value="PSAMB.scaffold4025size15963.g23260"/>
</dbReference>
<protein>
    <submittedName>
        <fullName evidence="2">Uncharacterized protein</fullName>
    </submittedName>
</protein>
<organism evidence="1 2">
    <name type="scientific">Plectus sambesii</name>
    <dbReference type="NCBI Taxonomy" id="2011161"/>
    <lineage>
        <taxon>Eukaryota</taxon>
        <taxon>Metazoa</taxon>
        <taxon>Ecdysozoa</taxon>
        <taxon>Nematoda</taxon>
        <taxon>Chromadorea</taxon>
        <taxon>Plectida</taxon>
        <taxon>Plectina</taxon>
        <taxon>Plectoidea</taxon>
        <taxon>Plectidae</taxon>
        <taxon>Plectus</taxon>
    </lineage>
</organism>
<reference evidence="2" key="1">
    <citation type="submission" date="2022-11" db="UniProtKB">
        <authorList>
            <consortium name="WormBaseParasite"/>
        </authorList>
    </citation>
    <scope>IDENTIFICATION</scope>
</reference>
<proteinExistence type="predicted"/>
<dbReference type="Proteomes" id="UP000887566">
    <property type="component" value="Unplaced"/>
</dbReference>